<dbReference type="InterPro" id="IPR014929">
    <property type="entry name" value="E2-binding"/>
</dbReference>
<dbReference type="InterPro" id="IPR035985">
    <property type="entry name" value="Ubiquitin-activating_enz"/>
</dbReference>
<comment type="pathway">
    <text evidence="1 11">Protein modification; protein neddylation.</text>
</comment>
<evidence type="ECO:0000256" key="9">
    <source>
        <dbReference type="ARBA" id="ARBA00024626"/>
    </source>
</evidence>
<dbReference type="InterPro" id="IPR033127">
    <property type="entry name" value="UBQ-activ_enz_E1_Cys_AS"/>
</dbReference>
<dbReference type="GO" id="GO:0019781">
    <property type="term" value="F:NEDD8 activating enzyme activity"/>
    <property type="evidence" value="ECO:0007669"/>
    <property type="project" value="UniProtKB-UniRule"/>
</dbReference>
<evidence type="ECO:0000256" key="4">
    <source>
        <dbReference type="ARBA" id="ARBA00022598"/>
    </source>
</evidence>
<evidence type="ECO:0000256" key="7">
    <source>
        <dbReference type="ARBA" id="ARBA00022840"/>
    </source>
</evidence>
<dbReference type="STRING" id="556484.B7FTU2"/>
<reference evidence="15" key="2">
    <citation type="submission" date="2008-08" db="EMBL/GenBank/DDBJ databases">
        <authorList>
            <consortium name="Diatom Consortium"/>
            <person name="Grigoriev I."/>
            <person name="Grimwood J."/>
            <person name="Kuo A."/>
            <person name="Otillar R.P."/>
            <person name="Salamov A."/>
            <person name="Detter J.C."/>
            <person name="Lindquist E."/>
            <person name="Shapiro H."/>
            <person name="Lucas S."/>
            <person name="Glavina del Rio T."/>
            <person name="Pitluck S."/>
            <person name="Rokhsar D."/>
            <person name="Bowler C."/>
        </authorList>
    </citation>
    <scope>GENOME REANNOTATION</scope>
    <source>
        <strain evidence="15">CCAP 1055/1</strain>
    </source>
</reference>
<evidence type="ECO:0000259" key="13">
    <source>
        <dbReference type="SMART" id="SM01181"/>
    </source>
</evidence>
<evidence type="ECO:0000256" key="2">
    <source>
        <dbReference type="ARBA" id="ARBA00006310"/>
    </source>
</evidence>
<keyword evidence="6 11" id="KW-0833">Ubl conjugation pathway</keyword>
<dbReference type="InterPro" id="IPR023318">
    <property type="entry name" value="Ub_act_enz_dom_a_sf"/>
</dbReference>
<dbReference type="GO" id="GO:0005524">
    <property type="term" value="F:ATP binding"/>
    <property type="evidence" value="ECO:0007669"/>
    <property type="project" value="UniProtKB-UniRule"/>
</dbReference>
<dbReference type="InterPro" id="IPR000594">
    <property type="entry name" value="ThiF_NAD_FAD-bd"/>
</dbReference>
<dbReference type="Pfam" id="PF08825">
    <property type="entry name" value="E2_bind"/>
    <property type="match status" value="1"/>
</dbReference>
<keyword evidence="15" id="KW-1185">Reference proteome</keyword>
<dbReference type="FunFam" id="1.10.10.520:FF:000001">
    <property type="entry name" value="NEDD8-activating enzyme E1 catalytic subunit"/>
    <property type="match status" value="1"/>
</dbReference>
<evidence type="ECO:0000256" key="6">
    <source>
        <dbReference type="ARBA" id="ARBA00022786"/>
    </source>
</evidence>
<dbReference type="PROSITE" id="PS00865">
    <property type="entry name" value="UBIQUITIN_ACTIVAT_2"/>
    <property type="match status" value="1"/>
</dbReference>
<reference evidence="14 15" key="1">
    <citation type="journal article" date="2008" name="Nature">
        <title>The Phaeodactylum genome reveals the evolutionary history of diatom genomes.</title>
        <authorList>
            <person name="Bowler C."/>
            <person name="Allen A.E."/>
            <person name="Badger J.H."/>
            <person name="Grimwood J."/>
            <person name="Jabbari K."/>
            <person name="Kuo A."/>
            <person name="Maheswari U."/>
            <person name="Martens C."/>
            <person name="Maumus F."/>
            <person name="Otillar R.P."/>
            <person name="Rayko E."/>
            <person name="Salamov A."/>
            <person name="Vandepoele K."/>
            <person name="Beszteri B."/>
            <person name="Gruber A."/>
            <person name="Heijde M."/>
            <person name="Katinka M."/>
            <person name="Mock T."/>
            <person name="Valentin K."/>
            <person name="Verret F."/>
            <person name="Berges J.A."/>
            <person name="Brownlee C."/>
            <person name="Cadoret J.P."/>
            <person name="Chiovitti A."/>
            <person name="Choi C.J."/>
            <person name="Coesel S."/>
            <person name="De Martino A."/>
            <person name="Detter J.C."/>
            <person name="Durkin C."/>
            <person name="Falciatore A."/>
            <person name="Fournet J."/>
            <person name="Haruta M."/>
            <person name="Huysman M.J."/>
            <person name="Jenkins B.D."/>
            <person name="Jiroutova K."/>
            <person name="Jorgensen R.E."/>
            <person name="Joubert Y."/>
            <person name="Kaplan A."/>
            <person name="Kroger N."/>
            <person name="Kroth P.G."/>
            <person name="La Roche J."/>
            <person name="Lindquist E."/>
            <person name="Lommer M."/>
            <person name="Martin-Jezequel V."/>
            <person name="Lopez P.J."/>
            <person name="Lucas S."/>
            <person name="Mangogna M."/>
            <person name="McGinnis K."/>
            <person name="Medlin L.K."/>
            <person name="Montsant A."/>
            <person name="Oudot-Le Secq M.P."/>
            <person name="Napoli C."/>
            <person name="Obornik M."/>
            <person name="Parker M.S."/>
            <person name="Petit J.L."/>
            <person name="Porcel B.M."/>
            <person name="Poulsen N."/>
            <person name="Robison M."/>
            <person name="Rychlewski L."/>
            <person name="Rynearson T.A."/>
            <person name="Schmutz J."/>
            <person name="Shapiro H."/>
            <person name="Siaut M."/>
            <person name="Stanley M."/>
            <person name="Sussman M.R."/>
            <person name="Taylor A.R."/>
            <person name="Vardi A."/>
            <person name="von Dassow P."/>
            <person name="Vyverman W."/>
            <person name="Willis A."/>
            <person name="Wyrwicz L.S."/>
            <person name="Rokhsar D.S."/>
            <person name="Weissenbach J."/>
            <person name="Armbrust E.V."/>
            <person name="Green B.R."/>
            <person name="Van de Peer Y."/>
            <person name="Grigoriev I.V."/>
        </authorList>
    </citation>
    <scope>NUCLEOTIDE SEQUENCE [LARGE SCALE GENOMIC DNA]</scope>
    <source>
        <strain evidence="14 15">CCAP 1055/1</strain>
    </source>
</reference>
<dbReference type="UniPathway" id="UPA00885"/>
<feature type="active site" description="Glycyl thioester intermediate" evidence="10">
    <location>
        <position position="244"/>
    </location>
</feature>
<dbReference type="SUPFAM" id="SSF69572">
    <property type="entry name" value="Activating enzymes of the ubiquitin-like proteins"/>
    <property type="match status" value="1"/>
</dbReference>
<dbReference type="SMART" id="SM01181">
    <property type="entry name" value="E2_bind"/>
    <property type="match status" value="1"/>
</dbReference>
<dbReference type="KEGG" id="pti:PHATRDRAFT_33774"/>
<comment type="function">
    <text evidence="11">Catalytic subunit of the dimeric E1 enzyme, which activates NEDD8.</text>
</comment>
<dbReference type="GO" id="GO:0045116">
    <property type="term" value="P:protein neddylation"/>
    <property type="evidence" value="ECO:0007669"/>
    <property type="project" value="UniProtKB-UniRule"/>
</dbReference>
<dbReference type="Pfam" id="PF00899">
    <property type="entry name" value="ThiF"/>
    <property type="match status" value="1"/>
</dbReference>
<evidence type="ECO:0000256" key="10">
    <source>
        <dbReference type="PROSITE-ProRule" id="PRU10132"/>
    </source>
</evidence>
<dbReference type="Gene3D" id="3.40.50.720">
    <property type="entry name" value="NAD(P)-binding Rossmann-like Domain"/>
    <property type="match status" value="1"/>
</dbReference>
<dbReference type="InterPro" id="IPR030468">
    <property type="entry name" value="Uba3_N"/>
</dbReference>
<feature type="domain" description="E2 binding" evidence="13">
    <location>
        <begin position="378"/>
        <end position="462"/>
    </location>
</feature>
<dbReference type="RefSeq" id="XP_002178207.1">
    <property type="nucleotide sequence ID" value="XM_002178171.1"/>
</dbReference>
<dbReference type="Gene3D" id="1.10.10.520">
    <property type="entry name" value="Ubiquitin activating enzymes (Uba3). Chain: B, domain 2"/>
    <property type="match status" value="1"/>
</dbReference>
<keyword evidence="5 11" id="KW-0547">Nucleotide-binding</keyword>
<evidence type="ECO:0000256" key="11">
    <source>
        <dbReference type="RuleBase" id="RU368009"/>
    </source>
</evidence>
<dbReference type="OrthoDB" id="10255449at2759"/>
<dbReference type="HOGENOM" id="CLU_013325_13_1_1"/>
<evidence type="ECO:0000256" key="12">
    <source>
        <dbReference type="SAM" id="MobiDB-lite"/>
    </source>
</evidence>
<name>B7FTU2_PHATC</name>
<keyword evidence="7 11" id="KW-0067">ATP-binding</keyword>
<dbReference type="eggNOG" id="KOG2015">
    <property type="taxonomic scope" value="Eukaryota"/>
</dbReference>
<comment type="similarity">
    <text evidence="2 11">Belongs to the ubiquitin-activating E1 family. UBA3 subfamily.</text>
</comment>
<protein>
    <recommendedName>
        <fullName evidence="3 11">NEDD8-activating enzyme E1 catalytic subunit</fullName>
        <ecNumber evidence="8 11">6.2.1.64</ecNumber>
    </recommendedName>
</protein>
<feature type="compositionally biased region" description="Basic and acidic residues" evidence="12">
    <location>
        <begin position="7"/>
        <end position="21"/>
    </location>
</feature>
<evidence type="ECO:0000256" key="3">
    <source>
        <dbReference type="ARBA" id="ARBA00015203"/>
    </source>
</evidence>
<evidence type="ECO:0000256" key="1">
    <source>
        <dbReference type="ARBA" id="ARBA00005032"/>
    </source>
</evidence>
<accession>B7FTU2</accession>
<evidence type="ECO:0000313" key="14">
    <source>
        <dbReference type="EMBL" id="EEC49872.1"/>
    </source>
</evidence>
<evidence type="ECO:0000313" key="15">
    <source>
        <dbReference type="Proteomes" id="UP000000759"/>
    </source>
</evidence>
<evidence type="ECO:0000256" key="8">
    <source>
        <dbReference type="ARBA" id="ARBA00023624"/>
    </source>
</evidence>
<dbReference type="EC" id="6.2.1.64" evidence="8 11"/>
<dbReference type="EMBL" id="CM000607">
    <property type="protein sequence ID" value="EEC49872.1"/>
    <property type="molecule type" value="Genomic_DNA"/>
</dbReference>
<dbReference type="InterPro" id="IPR045886">
    <property type="entry name" value="ThiF/MoeB/HesA"/>
</dbReference>
<dbReference type="GeneID" id="7198040"/>
<dbReference type="Proteomes" id="UP000000759">
    <property type="component" value="Chromosome 4"/>
</dbReference>
<dbReference type="GO" id="GO:0005634">
    <property type="term" value="C:nucleus"/>
    <property type="evidence" value="ECO:0007669"/>
    <property type="project" value="TreeGrafter"/>
</dbReference>
<proteinExistence type="inferred from homology"/>
<dbReference type="CDD" id="cd01488">
    <property type="entry name" value="Uba3_RUB"/>
    <property type="match status" value="1"/>
</dbReference>
<dbReference type="InParanoid" id="B7FTU2"/>
<keyword evidence="4 11" id="KW-0436">Ligase</keyword>
<gene>
    <name evidence="14" type="primary">UBA3</name>
    <name evidence="14" type="ORF">PHATRDRAFT_33774</name>
</gene>
<feature type="region of interest" description="Disordered" evidence="12">
    <location>
        <begin position="1"/>
        <end position="21"/>
    </location>
</feature>
<organism evidence="14 15">
    <name type="scientific">Phaeodactylum tricornutum (strain CCAP 1055/1)</name>
    <dbReference type="NCBI Taxonomy" id="556484"/>
    <lineage>
        <taxon>Eukaryota</taxon>
        <taxon>Sar</taxon>
        <taxon>Stramenopiles</taxon>
        <taxon>Ochrophyta</taxon>
        <taxon>Bacillariophyta</taxon>
        <taxon>Bacillariophyceae</taxon>
        <taxon>Bacillariophycidae</taxon>
        <taxon>Naviculales</taxon>
        <taxon>Phaeodactylaceae</taxon>
        <taxon>Phaeodactylum</taxon>
    </lineage>
</organism>
<dbReference type="PANTHER" id="PTHR10953">
    <property type="entry name" value="UBIQUITIN-ACTIVATING ENZYME E1"/>
    <property type="match status" value="1"/>
</dbReference>
<evidence type="ECO:0000256" key="5">
    <source>
        <dbReference type="ARBA" id="ARBA00022741"/>
    </source>
</evidence>
<comment type="catalytic activity">
    <reaction evidence="9 11">
        <text>ATP + [NEDD8 protein] + [E1 NEDD8-activating enzyme]-L-cysteine = AMP + diphosphate + [E1 NEDD8-activating enzyme]-S-[NEDD8 protein]-yl-L-cysteine.</text>
        <dbReference type="EC" id="6.2.1.64"/>
    </reaction>
</comment>
<dbReference type="AlphaFoldDB" id="B7FTU2"/>
<dbReference type="PaxDb" id="2850-Phatr33774"/>
<dbReference type="PANTHER" id="PTHR10953:SF6">
    <property type="entry name" value="NEDD8-ACTIVATING ENZYME E1 CATALYTIC SUBUNIT"/>
    <property type="match status" value="1"/>
</dbReference>
<sequence>MAGNDLDNLKPMEVDTRRSSENARGIRGSLLTLLSRPSPFGNETGPLACGEFEPLPKLSSCYATTASDHESPLTKAKILVVGAGGLGCEILKNLAMSGVRDVDVIDLDSIDVTNLNRQFLFRQRDVGTSKAKTAAAFINERCPWMSVTAHHGMIQDKEPSFYSSFDCIISGLDNVEARRWLNATVVGLVEFDDDGDMDPASIIPIIDGGTEGFSGQARFILPRITSCFECTIDAFPPQIAFPLCTIAETPRKPEHCIAYASILQWPREFHDKKLDSDDPDDMKWVYEKALERAKQYNIDGVTYMLTMGVVKNIIPAVASTNAIIAAACVNEAIKYITFCSQNLNSYMMYMGSEGVHCHTFAYEQKDDCPVCTSTVQKMTISKTTTLNELLQEFRAGPLRLKSPSLVSSGGKTLYMQKPPALEKATRSNLDKPVSSLVESGEELTVTDPLLESIAVGVSITFE</sequence>
<dbReference type="Gene3D" id="3.10.290.20">
    <property type="entry name" value="Ubiquitin-like 2 activating enzyme e1b. Chain: B, domain 3"/>
    <property type="match status" value="1"/>
</dbReference>
<dbReference type="GO" id="GO:0005737">
    <property type="term" value="C:cytoplasm"/>
    <property type="evidence" value="ECO:0007669"/>
    <property type="project" value="TreeGrafter"/>
</dbReference>
<dbReference type="FunCoup" id="B7FTU2">
    <property type="interactions" value="529"/>
</dbReference>